<organism evidence="1 2">
    <name type="scientific">Buttiauxella ferragutiae ATCC 51602</name>
    <dbReference type="NCBI Taxonomy" id="1354252"/>
    <lineage>
        <taxon>Bacteria</taxon>
        <taxon>Pseudomonadati</taxon>
        <taxon>Pseudomonadota</taxon>
        <taxon>Gammaproteobacteria</taxon>
        <taxon>Enterobacterales</taxon>
        <taxon>Enterobacteriaceae</taxon>
        <taxon>Buttiauxella</taxon>
    </lineage>
</organism>
<reference evidence="1 2" key="1">
    <citation type="submission" date="2016-04" db="EMBL/GenBank/DDBJ databases">
        <title>ATOL: Assembling a taxonomically balanced genome-scale reconstruction of the evolutionary history of the Enterobacteriaceae.</title>
        <authorList>
            <person name="Plunkett G.III."/>
            <person name="Neeno-Eckwall E.C."/>
            <person name="Glasner J.D."/>
            <person name="Perna N.T."/>
        </authorList>
    </citation>
    <scope>NUCLEOTIDE SEQUENCE [LARGE SCALE GENOMIC DNA]</scope>
    <source>
        <strain evidence="1 2">ATCC 51602</strain>
    </source>
</reference>
<comment type="caution">
    <text evidence="1">The sequence shown here is derived from an EMBL/GenBank/DDBJ whole genome shotgun (WGS) entry which is preliminary data.</text>
</comment>
<protein>
    <submittedName>
        <fullName evidence="1">Uncharacterized protein</fullName>
    </submittedName>
</protein>
<sequence length="210" mass="23643">MPVLYQGDSNMILYPISYSPSALERAFDVSGTTDILGVPALIVLRKDKTAAAIVYAEPSQEENGELRHLVAAKLDLIPRKSTNQNESILAVKRYWESKAVLQVEGVVVDRSVQDTRVATTLYEHLIVEKGLILMSDHDQYIGGQNIWKRIARVSKKIDVFILDTESGRFYPYDGERTRYDCESIPESEIWSLAPDESRRGIVLVAERAAE</sequence>
<dbReference type="Proteomes" id="UP000078407">
    <property type="component" value="Unassembled WGS sequence"/>
</dbReference>
<evidence type="ECO:0000313" key="1">
    <source>
        <dbReference type="EMBL" id="OAT33092.1"/>
    </source>
</evidence>
<accession>A0ABX2WDG3</accession>
<proteinExistence type="predicted"/>
<name>A0ABX2WDG3_9ENTR</name>
<gene>
    <name evidence="1" type="ORF">M976_00370</name>
</gene>
<dbReference type="EMBL" id="LXEQ01000003">
    <property type="protein sequence ID" value="OAT33092.1"/>
    <property type="molecule type" value="Genomic_DNA"/>
</dbReference>
<evidence type="ECO:0000313" key="2">
    <source>
        <dbReference type="Proteomes" id="UP000078407"/>
    </source>
</evidence>
<keyword evidence="2" id="KW-1185">Reference proteome</keyword>